<name>A0A937XCI0_UNCW3</name>
<evidence type="ECO:0000256" key="1">
    <source>
        <dbReference type="ARBA" id="ARBA00009981"/>
    </source>
</evidence>
<sequence length="88" mass="10203">MATREREFVYRDGKPAAVILDIAEYEELLERAEDLEDLRALKRMRERPLRFRSLADILAEPAPVGSSDFTARDARPSTSVRRPSRSRR</sequence>
<organism evidence="4 5">
    <name type="scientific">candidate division WOR-3 bacterium</name>
    <dbReference type="NCBI Taxonomy" id="2052148"/>
    <lineage>
        <taxon>Bacteria</taxon>
        <taxon>Bacteria division WOR-3</taxon>
    </lineage>
</organism>
<dbReference type="AlphaFoldDB" id="A0A937XCI0"/>
<dbReference type="InterPro" id="IPR006442">
    <property type="entry name" value="Antitoxin_Phd/YefM"/>
</dbReference>
<evidence type="ECO:0000313" key="5">
    <source>
        <dbReference type="Proteomes" id="UP000779900"/>
    </source>
</evidence>
<comment type="caution">
    <text evidence="4">The sequence shown here is derived from an EMBL/GenBank/DDBJ whole genome shotgun (WGS) entry which is preliminary data.</text>
</comment>
<dbReference type="Proteomes" id="UP000779900">
    <property type="component" value="Unassembled WGS sequence"/>
</dbReference>
<dbReference type="SUPFAM" id="SSF143120">
    <property type="entry name" value="YefM-like"/>
    <property type="match status" value="1"/>
</dbReference>
<dbReference type="Pfam" id="PF02604">
    <property type="entry name" value="PhdYeFM_antitox"/>
    <property type="match status" value="1"/>
</dbReference>
<comment type="function">
    <text evidence="2">Antitoxin component of a type II toxin-antitoxin (TA) system.</text>
</comment>
<protein>
    <recommendedName>
        <fullName evidence="2">Antitoxin</fullName>
    </recommendedName>
</protein>
<evidence type="ECO:0000313" key="4">
    <source>
        <dbReference type="EMBL" id="MBM3330677.1"/>
    </source>
</evidence>
<dbReference type="InterPro" id="IPR036165">
    <property type="entry name" value="YefM-like_sf"/>
</dbReference>
<proteinExistence type="inferred from homology"/>
<comment type="similarity">
    <text evidence="1 2">Belongs to the phD/YefM antitoxin family.</text>
</comment>
<reference evidence="4" key="1">
    <citation type="submission" date="2019-03" db="EMBL/GenBank/DDBJ databases">
        <title>Lake Tanganyika Metagenome-Assembled Genomes (MAGs).</title>
        <authorList>
            <person name="Tran P."/>
        </authorList>
    </citation>
    <scope>NUCLEOTIDE SEQUENCE</scope>
    <source>
        <strain evidence="4">K_DeepCast_150m_m2_040</strain>
    </source>
</reference>
<accession>A0A937XCI0</accession>
<evidence type="ECO:0000256" key="3">
    <source>
        <dbReference type="SAM" id="MobiDB-lite"/>
    </source>
</evidence>
<dbReference type="EMBL" id="VGIR01000008">
    <property type="protein sequence ID" value="MBM3330677.1"/>
    <property type="molecule type" value="Genomic_DNA"/>
</dbReference>
<feature type="region of interest" description="Disordered" evidence="3">
    <location>
        <begin position="63"/>
        <end position="88"/>
    </location>
</feature>
<evidence type="ECO:0000256" key="2">
    <source>
        <dbReference type="RuleBase" id="RU362080"/>
    </source>
</evidence>
<gene>
    <name evidence="4" type="ORF">FJY68_02345</name>
</gene>